<keyword evidence="11" id="KW-0511">Multifunctional enzyme</keyword>
<dbReference type="InterPro" id="IPR016193">
    <property type="entry name" value="Cytidine_deaminase-like"/>
</dbReference>
<evidence type="ECO:0000256" key="6">
    <source>
        <dbReference type="ARBA" id="ARBA00022619"/>
    </source>
</evidence>
<evidence type="ECO:0000256" key="12">
    <source>
        <dbReference type="ARBA" id="ARBA00049861"/>
    </source>
</evidence>
<dbReference type="RefSeq" id="WP_204538019.1">
    <property type="nucleotide sequence ID" value="NZ_JAFBFI010000002.1"/>
</dbReference>
<comment type="catalytic activity">
    <reaction evidence="12 14">
        <text>5-amino-6-(5-phospho-D-ribitylamino)uracil + NADP(+) = 5-amino-6-(5-phospho-D-ribosylamino)uracil + NADPH + H(+)</text>
        <dbReference type="Rhea" id="RHEA:17845"/>
        <dbReference type="ChEBI" id="CHEBI:15378"/>
        <dbReference type="ChEBI" id="CHEBI:57783"/>
        <dbReference type="ChEBI" id="CHEBI:58349"/>
        <dbReference type="ChEBI" id="CHEBI:58421"/>
        <dbReference type="ChEBI" id="CHEBI:58453"/>
        <dbReference type="EC" id="1.1.1.193"/>
    </reaction>
</comment>
<dbReference type="NCBIfam" id="TIGR00326">
    <property type="entry name" value="eubact_ribD"/>
    <property type="match status" value="1"/>
</dbReference>
<evidence type="ECO:0000259" key="15">
    <source>
        <dbReference type="PROSITE" id="PS51747"/>
    </source>
</evidence>
<dbReference type="SUPFAM" id="SSF53927">
    <property type="entry name" value="Cytidine deaminase-like"/>
    <property type="match status" value="1"/>
</dbReference>
<dbReference type="InterPro" id="IPR011549">
    <property type="entry name" value="RibD_C"/>
</dbReference>
<dbReference type="CDD" id="cd01284">
    <property type="entry name" value="Riboflavin_deaminase-reductase"/>
    <property type="match status" value="1"/>
</dbReference>
<evidence type="ECO:0000256" key="14">
    <source>
        <dbReference type="PIRNR" id="PIRNR006769"/>
    </source>
</evidence>
<comment type="pathway">
    <text evidence="2 14">Cofactor biosynthesis; riboflavin biosynthesis; 5-amino-6-(D-ribitylamino)uracil from GTP: step 2/4.</text>
</comment>
<sequence length="371" mass="40275">MSSHEFYMETALRNAQAMKGQTDPNPLVGAVIVNDSRIVGIGAHLKAGEPHAEIHAIRMAGEKAKGGTIYVTLEPCSHYGRTGPCAVAIVEAGISKVVIAALDPNPIVAGNGVKILQAAGIDVEIGVLRDESEKMNEVFNKFIVEKIPFVTLKAGITLDGKIAAYTHDSKWITSAEARQDVHKIRNENMAILVGVNTVIKDDPELTARIPNGRNPIRVIMDSSLSIPLEAKVITDEKAETWVFTSQNFNQDKRKVLENLGIQVFVTNGVSQVNPKEVLKILGERLVSSLMIEGGGTINAAFLQNKLVDKVVLYMAPKLIGGRDAATFFEGTGIDKMADAIELEDIDVVKIGKDFKFTGYPVYEKSLLGEER</sequence>
<keyword evidence="17" id="KW-1185">Reference proteome</keyword>
<keyword evidence="9 14" id="KW-0521">NADP</keyword>
<dbReference type="EC" id="1.1.1.193" evidence="14"/>
<dbReference type="Proteomes" id="UP000823486">
    <property type="component" value="Unassembled WGS sequence"/>
</dbReference>
<evidence type="ECO:0000313" key="17">
    <source>
        <dbReference type="Proteomes" id="UP000823486"/>
    </source>
</evidence>
<keyword evidence="8 14" id="KW-0862">Zinc</keyword>
<dbReference type="PROSITE" id="PS51747">
    <property type="entry name" value="CYT_DCMP_DEAMINASES_2"/>
    <property type="match status" value="1"/>
</dbReference>
<protein>
    <recommendedName>
        <fullName evidence="14">Riboflavin biosynthesis protein RibD</fullName>
    </recommendedName>
    <domain>
        <recommendedName>
            <fullName evidence="14">Diaminohydroxyphosphoribosylaminopyrimidine deaminase</fullName>
            <shortName evidence="14">DRAP deaminase</shortName>
            <ecNumber evidence="14">3.5.4.26</ecNumber>
        </recommendedName>
        <alternativeName>
            <fullName evidence="14">Riboflavin-specific deaminase</fullName>
        </alternativeName>
    </domain>
    <domain>
        <recommendedName>
            <fullName evidence="14">5-amino-6-(5-phosphoribosylamino)uracil reductase</fullName>
            <ecNumber evidence="14">1.1.1.193</ecNumber>
        </recommendedName>
        <alternativeName>
            <fullName evidence="14">HTP reductase</fullName>
        </alternativeName>
    </domain>
</protein>
<evidence type="ECO:0000256" key="11">
    <source>
        <dbReference type="ARBA" id="ARBA00023268"/>
    </source>
</evidence>
<dbReference type="Pfam" id="PF00383">
    <property type="entry name" value="dCMP_cyt_deam_1"/>
    <property type="match status" value="1"/>
</dbReference>
<accession>A0ABS2QDI4</accession>
<name>A0ABS2QDI4_9BACI</name>
<dbReference type="EMBL" id="JAFBFI010000002">
    <property type="protein sequence ID" value="MBM7691080.1"/>
    <property type="molecule type" value="Genomic_DNA"/>
</dbReference>
<evidence type="ECO:0000256" key="8">
    <source>
        <dbReference type="ARBA" id="ARBA00022833"/>
    </source>
</evidence>
<comment type="cofactor">
    <cofactor evidence="14">
        <name>Zn(2+)</name>
        <dbReference type="ChEBI" id="CHEBI:29105"/>
    </cofactor>
    <text evidence="14">Binds 1 zinc ion.</text>
</comment>
<dbReference type="InterPro" id="IPR024072">
    <property type="entry name" value="DHFR-like_dom_sf"/>
</dbReference>
<comment type="similarity">
    <text evidence="5 14">In the C-terminal section; belongs to the HTP reductase family.</text>
</comment>
<dbReference type="EC" id="3.5.4.26" evidence="14"/>
<gene>
    <name evidence="16" type="ORF">JOC77_000485</name>
</gene>
<dbReference type="PANTHER" id="PTHR38011:SF7">
    <property type="entry name" value="2,5-DIAMINO-6-RIBOSYLAMINO-4(3H)-PYRIMIDINONE 5'-PHOSPHATE REDUCTASE"/>
    <property type="match status" value="1"/>
</dbReference>
<evidence type="ECO:0000256" key="1">
    <source>
        <dbReference type="ARBA" id="ARBA00002151"/>
    </source>
</evidence>
<comment type="caution">
    <text evidence="16">The sequence shown here is derived from an EMBL/GenBank/DDBJ whole genome shotgun (WGS) entry which is preliminary data.</text>
</comment>
<comment type="catalytic activity">
    <reaction evidence="13 14">
        <text>2,5-diamino-6-hydroxy-4-(5-phosphoribosylamino)-pyrimidine + H2O + H(+) = 5-amino-6-(5-phospho-D-ribosylamino)uracil + NH4(+)</text>
        <dbReference type="Rhea" id="RHEA:21868"/>
        <dbReference type="ChEBI" id="CHEBI:15377"/>
        <dbReference type="ChEBI" id="CHEBI:15378"/>
        <dbReference type="ChEBI" id="CHEBI:28938"/>
        <dbReference type="ChEBI" id="CHEBI:58453"/>
        <dbReference type="ChEBI" id="CHEBI:58614"/>
        <dbReference type="EC" id="3.5.4.26"/>
    </reaction>
</comment>
<keyword evidence="14 16" id="KW-0378">Hydrolase</keyword>
<evidence type="ECO:0000256" key="3">
    <source>
        <dbReference type="ARBA" id="ARBA00004910"/>
    </source>
</evidence>
<dbReference type="InterPro" id="IPR002734">
    <property type="entry name" value="RibDG_C"/>
</dbReference>
<keyword evidence="10 14" id="KW-0560">Oxidoreductase</keyword>
<dbReference type="PANTHER" id="PTHR38011">
    <property type="entry name" value="DIHYDROFOLATE REDUCTASE FAMILY PROTEIN (AFU_ORTHOLOGUE AFUA_8G06820)"/>
    <property type="match status" value="1"/>
</dbReference>
<evidence type="ECO:0000256" key="4">
    <source>
        <dbReference type="ARBA" id="ARBA00005259"/>
    </source>
</evidence>
<evidence type="ECO:0000256" key="13">
    <source>
        <dbReference type="ARBA" id="ARBA00049886"/>
    </source>
</evidence>
<dbReference type="InterPro" id="IPR002125">
    <property type="entry name" value="CMP_dCMP_dom"/>
</dbReference>
<evidence type="ECO:0000256" key="10">
    <source>
        <dbReference type="ARBA" id="ARBA00023002"/>
    </source>
</evidence>
<comment type="pathway">
    <text evidence="3 14">Cofactor biosynthesis; riboflavin biosynthesis; 5-amino-6-(D-ribitylamino)uracil from GTP: step 3/4.</text>
</comment>
<organism evidence="16 17">
    <name type="scientific">Peribacillus deserti</name>
    <dbReference type="NCBI Taxonomy" id="673318"/>
    <lineage>
        <taxon>Bacteria</taxon>
        <taxon>Bacillati</taxon>
        <taxon>Bacillota</taxon>
        <taxon>Bacilli</taxon>
        <taxon>Bacillales</taxon>
        <taxon>Bacillaceae</taxon>
        <taxon>Peribacillus</taxon>
    </lineage>
</organism>
<dbReference type="InterPro" id="IPR050765">
    <property type="entry name" value="Riboflavin_Biosynth_HTPR"/>
</dbReference>
<reference evidence="16 17" key="1">
    <citation type="submission" date="2021-01" db="EMBL/GenBank/DDBJ databases">
        <title>Genomic Encyclopedia of Type Strains, Phase IV (KMG-IV): sequencing the most valuable type-strain genomes for metagenomic binning, comparative biology and taxonomic classification.</title>
        <authorList>
            <person name="Goeker M."/>
        </authorList>
    </citation>
    <scope>NUCLEOTIDE SEQUENCE [LARGE SCALE GENOMIC DNA]</scope>
    <source>
        <strain evidence="16 17">DSM 105482</strain>
    </source>
</reference>
<evidence type="ECO:0000256" key="7">
    <source>
        <dbReference type="ARBA" id="ARBA00022723"/>
    </source>
</evidence>
<dbReference type="PROSITE" id="PS00903">
    <property type="entry name" value="CYT_DCMP_DEAMINASES_1"/>
    <property type="match status" value="1"/>
</dbReference>
<comment type="similarity">
    <text evidence="4 14">In the N-terminal section; belongs to the cytidine and deoxycytidylate deaminase family.</text>
</comment>
<dbReference type="InterPro" id="IPR004794">
    <property type="entry name" value="Eubact_RibD"/>
</dbReference>
<keyword evidence="7 14" id="KW-0479">Metal-binding</keyword>
<dbReference type="SUPFAM" id="SSF53597">
    <property type="entry name" value="Dihydrofolate reductase-like"/>
    <property type="match status" value="1"/>
</dbReference>
<dbReference type="NCBIfam" id="TIGR00227">
    <property type="entry name" value="ribD_Cterm"/>
    <property type="match status" value="1"/>
</dbReference>
<dbReference type="GO" id="GO:0008703">
    <property type="term" value="F:5-amino-6-(5-phosphoribosylamino)uracil reductase activity"/>
    <property type="evidence" value="ECO:0007669"/>
    <property type="project" value="UniProtKB-EC"/>
</dbReference>
<evidence type="ECO:0000256" key="2">
    <source>
        <dbReference type="ARBA" id="ARBA00004882"/>
    </source>
</evidence>
<dbReference type="Gene3D" id="3.40.430.10">
    <property type="entry name" value="Dihydrofolate Reductase, subunit A"/>
    <property type="match status" value="1"/>
</dbReference>
<dbReference type="InterPro" id="IPR016192">
    <property type="entry name" value="APOBEC/CMP_deaminase_Zn-bd"/>
</dbReference>
<proteinExistence type="inferred from homology"/>
<evidence type="ECO:0000256" key="9">
    <source>
        <dbReference type="ARBA" id="ARBA00022857"/>
    </source>
</evidence>
<feature type="domain" description="CMP/dCMP-type deaminase" evidence="15">
    <location>
        <begin position="2"/>
        <end position="123"/>
    </location>
</feature>
<dbReference type="PIRSF" id="PIRSF006769">
    <property type="entry name" value="RibD"/>
    <property type="match status" value="1"/>
</dbReference>
<dbReference type="Pfam" id="PF01872">
    <property type="entry name" value="RibD_C"/>
    <property type="match status" value="1"/>
</dbReference>
<evidence type="ECO:0000313" key="16">
    <source>
        <dbReference type="EMBL" id="MBM7691080.1"/>
    </source>
</evidence>
<comment type="function">
    <text evidence="1 14">Converts 2,5-diamino-6-(ribosylamino)-4(3h)-pyrimidinone 5'-phosphate into 5-amino-6-(ribosylamino)-2,4(1h,3h)-pyrimidinedione 5'-phosphate.</text>
</comment>
<keyword evidence="6 14" id="KW-0686">Riboflavin biosynthesis</keyword>
<dbReference type="Gene3D" id="3.40.140.10">
    <property type="entry name" value="Cytidine Deaminase, domain 2"/>
    <property type="match status" value="1"/>
</dbReference>
<evidence type="ECO:0000256" key="5">
    <source>
        <dbReference type="ARBA" id="ARBA00007417"/>
    </source>
</evidence>
<dbReference type="GO" id="GO:0008835">
    <property type="term" value="F:diaminohydroxyphosphoribosylaminopyrimidine deaminase activity"/>
    <property type="evidence" value="ECO:0007669"/>
    <property type="project" value="UniProtKB-EC"/>
</dbReference>